<evidence type="ECO:0000259" key="12">
    <source>
        <dbReference type="PROSITE" id="PS50929"/>
    </source>
</evidence>
<dbReference type="InterPro" id="IPR003439">
    <property type="entry name" value="ABC_transporter-like_ATP-bd"/>
</dbReference>
<dbReference type="GO" id="GO:0006508">
    <property type="term" value="P:proteolysis"/>
    <property type="evidence" value="ECO:0007669"/>
    <property type="project" value="InterPro"/>
</dbReference>
<feature type="transmembrane region" description="Helical" evidence="10">
    <location>
        <begin position="286"/>
        <end position="305"/>
    </location>
</feature>
<evidence type="ECO:0000256" key="4">
    <source>
        <dbReference type="ARBA" id="ARBA00022692"/>
    </source>
</evidence>
<evidence type="ECO:0000313" key="14">
    <source>
        <dbReference type="EMBL" id="RKN82060.1"/>
    </source>
</evidence>
<dbReference type="SUPFAM" id="SSF90123">
    <property type="entry name" value="ABC transporter transmembrane region"/>
    <property type="match status" value="1"/>
</dbReference>
<dbReference type="InterPro" id="IPR017871">
    <property type="entry name" value="ABC_transporter-like_CS"/>
</dbReference>
<evidence type="ECO:0000256" key="10">
    <source>
        <dbReference type="SAM" id="Phobius"/>
    </source>
</evidence>
<keyword evidence="7" id="KW-0067">ATP-binding</keyword>
<dbReference type="GO" id="GO:0034040">
    <property type="term" value="F:ATPase-coupled lipid transmembrane transporter activity"/>
    <property type="evidence" value="ECO:0007669"/>
    <property type="project" value="TreeGrafter"/>
</dbReference>
<dbReference type="AlphaFoldDB" id="A0A3B0C9G4"/>
<sequence>METADCGAACLAMVLSFYGMSVKLDEVRQVTGSGRDGLDARSLLKAARWFGLDGNGVTFELDYLQDLAPGAILYWNFNHYVVFERIFARGVQIVDPSFGRRIIPMEQFRRSFTGVALLLEPGDGFQPSKRTEQPLWRHLRIVFQSPGLLIKIVLMSVLIQILALALPVLTGALVDRVLPGHHYSLLSVLSVGLLAIVLFQLLAALVRSHLLLHLRSILDRKMTEGFLTHLMDLPYPFFQSRTSGDLMSRVGGNAVLREMLTSGAVSTLLDGGLVITYLMILLVMSPTLGCVTLGLGLVQICIFLASRRRLRELTIVGLEANARSGAYLVQVLAGMETLKATGAEERAVRHWSGLFIHELNQLLKRDRLHANVESLLSTIRMGSPLLILVVGGVQVLTGSLTLGSMLALSALAGGFLLPLSSLLTTAVQLEQARSYIDRLNDVLDKPPEQDLSKVRKSGELMGGISLQGGSFRYGPLSEEAVQDVSLEIRPGEFVAIVGRSGSGKSTLAGLLLGMYVPNRGQIRYDGIRLAELDLRSVRRQIGIVPQHPYLFAATIRDNITLPDPALPLDSVIRAARLAHIHDDIIDMPMGYETLLAEGGTTLSGGQRQRLALARALVHDPVILLLDEATSALDTVTEAYVQEALTSLRCTRIVIAQRLSTIIRADRILVMEGGRIVEQGCHEQLLALGGKYAELVSAQVT</sequence>
<gene>
    <name evidence="14" type="ORF">D7M11_18610</name>
</gene>
<evidence type="ECO:0000259" key="11">
    <source>
        <dbReference type="PROSITE" id="PS50893"/>
    </source>
</evidence>
<dbReference type="CDD" id="cd18779">
    <property type="entry name" value="ABC_6TM_T1SS_like"/>
    <property type="match status" value="1"/>
</dbReference>
<dbReference type="InterPro" id="IPR003593">
    <property type="entry name" value="AAA+_ATPase"/>
</dbReference>
<evidence type="ECO:0000256" key="2">
    <source>
        <dbReference type="ARBA" id="ARBA00022448"/>
    </source>
</evidence>
<dbReference type="GO" id="GO:0008234">
    <property type="term" value="F:cysteine-type peptidase activity"/>
    <property type="evidence" value="ECO:0007669"/>
    <property type="project" value="UniProtKB-KW"/>
</dbReference>
<dbReference type="Gene3D" id="3.40.50.300">
    <property type="entry name" value="P-loop containing nucleotide triphosphate hydrolases"/>
    <property type="match status" value="1"/>
</dbReference>
<dbReference type="GO" id="GO:0016887">
    <property type="term" value="F:ATP hydrolysis activity"/>
    <property type="evidence" value="ECO:0007669"/>
    <property type="project" value="InterPro"/>
</dbReference>
<dbReference type="InterPro" id="IPR036640">
    <property type="entry name" value="ABC1_TM_sf"/>
</dbReference>
<dbReference type="PROSITE" id="PS00211">
    <property type="entry name" value="ABC_TRANSPORTER_1"/>
    <property type="match status" value="1"/>
</dbReference>
<evidence type="ECO:0000259" key="13">
    <source>
        <dbReference type="PROSITE" id="PS50990"/>
    </source>
</evidence>
<dbReference type="PROSITE" id="PS50893">
    <property type="entry name" value="ABC_TRANSPORTER_2"/>
    <property type="match status" value="1"/>
</dbReference>
<accession>A0A3B0C9G4</accession>
<dbReference type="PROSITE" id="PS50990">
    <property type="entry name" value="PEPTIDASE_C39"/>
    <property type="match status" value="1"/>
</dbReference>
<dbReference type="FunFam" id="3.40.50.300:FF:000299">
    <property type="entry name" value="ABC transporter ATP-binding protein/permease"/>
    <property type="match status" value="1"/>
</dbReference>
<dbReference type="InterPro" id="IPR005074">
    <property type="entry name" value="Peptidase_C39"/>
</dbReference>
<dbReference type="InterPro" id="IPR011527">
    <property type="entry name" value="ABC1_TM_dom"/>
</dbReference>
<evidence type="ECO:0000256" key="3">
    <source>
        <dbReference type="ARBA" id="ARBA00022475"/>
    </source>
</evidence>
<evidence type="ECO:0000256" key="9">
    <source>
        <dbReference type="ARBA" id="ARBA00023136"/>
    </source>
</evidence>
<evidence type="ECO:0000256" key="7">
    <source>
        <dbReference type="ARBA" id="ARBA00022840"/>
    </source>
</evidence>
<comment type="subcellular location">
    <subcellularLocation>
        <location evidence="1">Cell membrane</location>
        <topology evidence="1">Multi-pass membrane protein</topology>
    </subcellularLocation>
</comment>
<proteinExistence type="predicted"/>
<evidence type="ECO:0000256" key="5">
    <source>
        <dbReference type="ARBA" id="ARBA00022741"/>
    </source>
</evidence>
<dbReference type="Proteomes" id="UP000282311">
    <property type="component" value="Unassembled WGS sequence"/>
</dbReference>
<dbReference type="OrthoDB" id="9762778at2"/>
<dbReference type="GO" id="GO:0005886">
    <property type="term" value="C:plasma membrane"/>
    <property type="evidence" value="ECO:0007669"/>
    <property type="project" value="UniProtKB-SubCell"/>
</dbReference>
<evidence type="ECO:0000256" key="1">
    <source>
        <dbReference type="ARBA" id="ARBA00004651"/>
    </source>
</evidence>
<dbReference type="InterPro" id="IPR039421">
    <property type="entry name" value="Type_1_exporter"/>
</dbReference>
<evidence type="ECO:0000256" key="8">
    <source>
        <dbReference type="ARBA" id="ARBA00022989"/>
    </source>
</evidence>
<keyword evidence="3" id="KW-1003">Cell membrane</keyword>
<dbReference type="PANTHER" id="PTHR24221:SF606">
    <property type="entry name" value="COLICIN V SECRETION-PROCESSING ATP-BINDING PROTEIN"/>
    <property type="match status" value="1"/>
</dbReference>
<keyword evidence="6" id="KW-0788">Thiol protease</keyword>
<keyword evidence="9 10" id="KW-0472">Membrane</keyword>
<organism evidence="14 15">
    <name type="scientific">Paenibacillus ginsengarvi</name>
    <dbReference type="NCBI Taxonomy" id="400777"/>
    <lineage>
        <taxon>Bacteria</taxon>
        <taxon>Bacillati</taxon>
        <taxon>Bacillota</taxon>
        <taxon>Bacilli</taxon>
        <taxon>Bacillales</taxon>
        <taxon>Paenibacillaceae</taxon>
        <taxon>Paenibacillus</taxon>
    </lineage>
</organism>
<dbReference type="Pfam" id="PF00664">
    <property type="entry name" value="ABC_membrane"/>
    <property type="match status" value="1"/>
</dbReference>
<feature type="transmembrane region" description="Helical" evidence="10">
    <location>
        <begin position="148"/>
        <end position="173"/>
    </location>
</feature>
<dbReference type="PANTHER" id="PTHR24221">
    <property type="entry name" value="ATP-BINDING CASSETTE SUB-FAMILY B"/>
    <property type="match status" value="1"/>
</dbReference>
<dbReference type="SMART" id="SM00382">
    <property type="entry name" value="AAA"/>
    <property type="match status" value="1"/>
</dbReference>
<feature type="domain" description="ABC transporter" evidence="11">
    <location>
        <begin position="464"/>
        <end position="697"/>
    </location>
</feature>
<keyword evidence="2" id="KW-0813">Transport</keyword>
<keyword evidence="15" id="KW-1185">Reference proteome</keyword>
<keyword evidence="4 10" id="KW-0812">Transmembrane</keyword>
<feature type="transmembrane region" description="Helical" evidence="10">
    <location>
        <begin position="385"/>
        <end position="402"/>
    </location>
</feature>
<feature type="domain" description="ABC transmembrane type-1" evidence="12">
    <location>
        <begin position="152"/>
        <end position="431"/>
    </location>
</feature>
<feature type="domain" description="Peptidase C39" evidence="13">
    <location>
        <begin position="2"/>
        <end position="119"/>
    </location>
</feature>
<dbReference type="GO" id="GO:0005524">
    <property type="term" value="F:ATP binding"/>
    <property type="evidence" value="ECO:0007669"/>
    <property type="project" value="UniProtKB-KW"/>
</dbReference>
<keyword evidence="8 10" id="KW-1133">Transmembrane helix</keyword>
<keyword evidence="6" id="KW-0645">Protease</keyword>
<dbReference type="Pfam" id="PF00005">
    <property type="entry name" value="ABC_tran"/>
    <property type="match status" value="1"/>
</dbReference>
<dbReference type="PROSITE" id="PS50929">
    <property type="entry name" value="ABC_TM1F"/>
    <property type="match status" value="1"/>
</dbReference>
<comment type="caution">
    <text evidence="14">The sequence shown here is derived from an EMBL/GenBank/DDBJ whole genome shotgun (WGS) entry which is preliminary data.</text>
</comment>
<dbReference type="Gene3D" id="3.90.70.10">
    <property type="entry name" value="Cysteine proteinases"/>
    <property type="match status" value="1"/>
</dbReference>
<dbReference type="SUPFAM" id="SSF52540">
    <property type="entry name" value="P-loop containing nucleoside triphosphate hydrolases"/>
    <property type="match status" value="1"/>
</dbReference>
<reference evidence="14 15" key="1">
    <citation type="journal article" date="2007" name="Int. J. Syst. Evol. Microbiol.">
        <title>Paenibacillus ginsengarvi sp. nov., isolated from soil from ginseng cultivation.</title>
        <authorList>
            <person name="Yoon M.H."/>
            <person name="Ten L.N."/>
            <person name="Im W.T."/>
        </authorList>
    </citation>
    <scope>NUCLEOTIDE SEQUENCE [LARGE SCALE GENOMIC DNA]</scope>
    <source>
        <strain evidence="14 15">KCTC 13059</strain>
    </source>
</reference>
<protein>
    <submittedName>
        <fullName evidence="14">Peptidase domain-containing ABC transporter</fullName>
    </submittedName>
</protein>
<dbReference type="Gene3D" id="1.20.1560.10">
    <property type="entry name" value="ABC transporter type 1, transmembrane domain"/>
    <property type="match status" value="1"/>
</dbReference>
<dbReference type="Pfam" id="PF03412">
    <property type="entry name" value="Peptidase_C39"/>
    <property type="match status" value="1"/>
</dbReference>
<keyword evidence="5" id="KW-0547">Nucleotide-binding</keyword>
<dbReference type="GO" id="GO:0140359">
    <property type="term" value="F:ABC-type transporter activity"/>
    <property type="evidence" value="ECO:0007669"/>
    <property type="project" value="InterPro"/>
</dbReference>
<dbReference type="EMBL" id="RBAH01000013">
    <property type="protein sequence ID" value="RKN82060.1"/>
    <property type="molecule type" value="Genomic_DNA"/>
</dbReference>
<dbReference type="InterPro" id="IPR027417">
    <property type="entry name" value="P-loop_NTPase"/>
</dbReference>
<evidence type="ECO:0000256" key="6">
    <source>
        <dbReference type="ARBA" id="ARBA00022807"/>
    </source>
</evidence>
<feature type="transmembrane region" description="Helical" evidence="10">
    <location>
        <begin position="185"/>
        <end position="206"/>
    </location>
</feature>
<evidence type="ECO:0000313" key="15">
    <source>
        <dbReference type="Proteomes" id="UP000282311"/>
    </source>
</evidence>
<feature type="transmembrane region" description="Helical" evidence="10">
    <location>
        <begin position="259"/>
        <end position="280"/>
    </location>
</feature>
<keyword evidence="6" id="KW-0378">Hydrolase</keyword>
<name>A0A3B0C9G4_9BACL</name>